<keyword evidence="4" id="KW-0812">Transmembrane</keyword>
<dbReference type="SUPFAM" id="SSF53335">
    <property type="entry name" value="S-adenosyl-L-methionine-dependent methyltransferases"/>
    <property type="match status" value="1"/>
</dbReference>
<dbReference type="Gene3D" id="3.40.50.150">
    <property type="entry name" value="Vaccinia Virus protein VP39"/>
    <property type="match status" value="1"/>
</dbReference>
<keyword evidence="3" id="KW-0949">S-adenosyl-L-methionine</keyword>
<dbReference type="PANTHER" id="PTHR43464:SF19">
    <property type="entry name" value="UBIQUINONE BIOSYNTHESIS O-METHYLTRANSFERASE, MITOCHONDRIAL"/>
    <property type="match status" value="1"/>
</dbReference>
<sequence length="222" mass="25021">MDKADCDARRLDRTYMRFPVVNRLLSGWHAVYRERIKPVLSRTGEATLLDIGCGSGDVARSLAQWAQRDGFRLAITAVDPDERAFRFAAGSTAVEGVAYRQAHSSQLVSEGLTYDVVISNHILHHLDSGQLAEVLRDSERLSRGVVLHNDLRRSNVSYGLFWLGFWPLGVGSYIWRDGLTSIRRSFTPQELTAVVPARWTVERNGPWHSLLTHYATEEADRA</sequence>
<evidence type="ECO:0000259" key="5">
    <source>
        <dbReference type="Pfam" id="PF13649"/>
    </source>
</evidence>
<dbReference type="CDD" id="cd02440">
    <property type="entry name" value="AdoMet_MTases"/>
    <property type="match status" value="1"/>
</dbReference>
<proteinExistence type="predicted"/>
<accession>A0ABX0TLZ6</accession>
<protein>
    <submittedName>
        <fullName evidence="6">2-polyprenyl-3-methyl-5-hydroxy-6-metoxy-1, 4-benzoquinol methylase</fullName>
    </submittedName>
</protein>
<evidence type="ECO:0000256" key="3">
    <source>
        <dbReference type="ARBA" id="ARBA00022691"/>
    </source>
</evidence>
<feature type="domain" description="Methyltransferase" evidence="5">
    <location>
        <begin position="49"/>
        <end position="141"/>
    </location>
</feature>
<dbReference type="InterPro" id="IPR041698">
    <property type="entry name" value="Methyltransf_25"/>
</dbReference>
<dbReference type="Proteomes" id="UP000802392">
    <property type="component" value="Unassembled WGS sequence"/>
</dbReference>
<keyword evidence="1 6" id="KW-0489">Methyltransferase</keyword>
<dbReference type="GO" id="GO:0008168">
    <property type="term" value="F:methyltransferase activity"/>
    <property type="evidence" value="ECO:0007669"/>
    <property type="project" value="UniProtKB-KW"/>
</dbReference>
<keyword evidence="4" id="KW-0472">Membrane</keyword>
<keyword evidence="2" id="KW-0808">Transferase</keyword>
<keyword evidence="7" id="KW-1185">Reference proteome</keyword>
<dbReference type="Pfam" id="PF13649">
    <property type="entry name" value="Methyltransf_25"/>
    <property type="match status" value="1"/>
</dbReference>
<evidence type="ECO:0000256" key="1">
    <source>
        <dbReference type="ARBA" id="ARBA00022603"/>
    </source>
</evidence>
<dbReference type="EMBL" id="JAAOZD010000004">
    <property type="protein sequence ID" value="NIJ01906.1"/>
    <property type="molecule type" value="Genomic_DNA"/>
</dbReference>
<dbReference type="PANTHER" id="PTHR43464">
    <property type="entry name" value="METHYLTRANSFERASE"/>
    <property type="match status" value="1"/>
</dbReference>
<evidence type="ECO:0000313" key="6">
    <source>
        <dbReference type="EMBL" id="NIJ01906.1"/>
    </source>
</evidence>
<keyword evidence="4" id="KW-1133">Transmembrane helix</keyword>
<dbReference type="GO" id="GO:0032259">
    <property type="term" value="P:methylation"/>
    <property type="evidence" value="ECO:0007669"/>
    <property type="project" value="UniProtKB-KW"/>
</dbReference>
<evidence type="ECO:0000313" key="7">
    <source>
        <dbReference type="Proteomes" id="UP000802392"/>
    </source>
</evidence>
<dbReference type="NCBIfam" id="NF004851">
    <property type="entry name" value="PRK06202.1"/>
    <property type="match status" value="1"/>
</dbReference>
<organism evidence="6 7">
    <name type="scientific">Paenarthrobacter ilicis</name>
    <dbReference type="NCBI Taxonomy" id="43665"/>
    <lineage>
        <taxon>Bacteria</taxon>
        <taxon>Bacillati</taxon>
        <taxon>Actinomycetota</taxon>
        <taxon>Actinomycetes</taxon>
        <taxon>Micrococcales</taxon>
        <taxon>Micrococcaceae</taxon>
        <taxon>Paenarthrobacter</taxon>
    </lineage>
</organism>
<feature type="transmembrane region" description="Helical" evidence="4">
    <location>
        <begin position="156"/>
        <end position="175"/>
    </location>
</feature>
<comment type="caution">
    <text evidence="6">The sequence shown here is derived from an EMBL/GenBank/DDBJ whole genome shotgun (WGS) entry which is preliminary data.</text>
</comment>
<name>A0ABX0TLZ6_9MICC</name>
<reference evidence="6 7" key="1">
    <citation type="submission" date="2020-03" db="EMBL/GenBank/DDBJ databases">
        <title>Genomic Encyclopedia of Type Strains, Phase III (KMG-III): the genomes of soil and plant-associated and newly described type strains.</title>
        <authorList>
            <person name="Whitman W."/>
        </authorList>
    </citation>
    <scope>NUCLEOTIDE SEQUENCE [LARGE SCALE GENOMIC DNA]</scope>
    <source>
        <strain evidence="6 7">CECT 4207</strain>
    </source>
</reference>
<dbReference type="InterPro" id="IPR029063">
    <property type="entry name" value="SAM-dependent_MTases_sf"/>
</dbReference>
<dbReference type="RefSeq" id="WP_208381443.1">
    <property type="nucleotide sequence ID" value="NZ_BAAAVO010000012.1"/>
</dbReference>
<evidence type="ECO:0000256" key="4">
    <source>
        <dbReference type="SAM" id="Phobius"/>
    </source>
</evidence>
<gene>
    <name evidence="6" type="ORF">FHR86_002238</name>
</gene>
<evidence type="ECO:0000256" key="2">
    <source>
        <dbReference type="ARBA" id="ARBA00022679"/>
    </source>
</evidence>